<dbReference type="SUPFAM" id="SSF54523">
    <property type="entry name" value="Pili subunits"/>
    <property type="match status" value="1"/>
</dbReference>
<evidence type="ECO:0000256" key="4">
    <source>
        <dbReference type="ARBA" id="ARBA00022989"/>
    </source>
</evidence>
<evidence type="ECO:0000313" key="7">
    <source>
        <dbReference type="EMBL" id="MBE6421370.1"/>
    </source>
</evidence>
<sequence>MQSASRKRGFTLIELLVVVLIIGILSSVALPMYEKAVEKSRATQALTLLKSVYQAQLMYKLANGNYASSFDELDIDVPWTGNSQWFTSATDTRSNADWSLQMYSGADNVNITIGRISGKYKGAGFFILPSQSLGGGQSTKTDIIYCGERTSQGVNFTGTPGSYCEKVMQAPYEKNSATARYYLLPY</sequence>
<evidence type="ECO:0000256" key="5">
    <source>
        <dbReference type="ARBA" id="ARBA00023136"/>
    </source>
</evidence>
<evidence type="ECO:0000313" key="8">
    <source>
        <dbReference type="Proteomes" id="UP000725649"/>
    </source>
</evidence>
<name>A0A928DR02_9BACT</name>
<comment type="subcellular location">
    <subcellularLocation>
        <location evidence="1">Membrane</location>
        <topology evidence="1">Single-pass membrane protein</topology>
    </subcellularLocation>
</comment>
<dbReference type="InterPro" id="IPR000983">
    <property type="entry name" value="Bac_GSPG_pilin"/>
</dbReference>
<dbReference type="PANTHER" id="PTHR30093">
    <property type="entry name" value="GENERAL SECRETION PATHWAY PROTEIN G"/>
    <property type="match status" value="1"/>
</dbReference>
<dbReference type="Proteomes" id="UP000725649">
    <property type="component" value="Unassembled WGS sequence"/>
</dbReference>
<dbReference type="PROSITE" id="PS00409">
    <property type="entry name" value="PROKAR_NTER_METHYL"/>
    <property type="match status" value="1"/>
</dbReference>
<dbReference type="GO" id="GO:0016020">
    <property type="term" value="C:membrane"/>
    <property type="evidence" value="ECO:0007669"/>
    <property type="project" value="UniProtKB-SubCell"/>
</dbReference>
<organism evidence="7 8">
    <name type="scientific">Candidatus Avelusimicrobium gallicola</name>
    <dbReference type="NCBI Taxonomy" id="2562704"/>
    <lineage>
        <taxon>Bacteria</taxon>
        <taxon>Pseudomonadati</taxon>
        <taxon>Elusimicrobiota</taxon>
        <taxon>Elusimicrobia</taxon>
        <taxon>Elusimicrobiales</taxon>
        <taxon>Elusimicrobiaceae</taxon>
        <taxon>Candidatus Avelusimicrobium</taxon>
    </lineage>
</organism>
<dbReference type="EMBL" id="SUVG01000005">
    <property type="protein sequence ID" value="MBE6421370.1"/>
    <property type="molecule type" value="Genomic_DNA"/>
</dbReference>
<protein>
    <submittedName>
        <fullName evidence="7">Prepilin-type N-terminal cleavage/methylation domain-containing protein</fullName>
    </submittedName>
</protein>
<dbReference type="PRINTS" id="PR00813">
    <property type="entry name" value="BCTERIALGSPG"/>
</dbReference>
<feature type="transmembrane region" description="Helical" evidence="6">
    <location>
        <begin position="12"/>
        <end position="33"/>
    </location>
</feature>
<keyword evidence="5 6" id="KW-0472">Membrane</keyword>
<dbReference type="AlphaFoldDB" id="A0A928DR02"/>
<proteinExistence type="predicted"/>
<evidence type="ECO:0000256" key="1">
    <source>
        <dbReference type="ARBA" id="ARBA00004167"/>
    </source>
</evidence>
<comment type="caution">
    <text evidence="7">The sequence shown here is derived from an EMBL/GenBank/DDBJ whole genome shotgun (WGS) entry which is preliminary data.</text>
</comment>
<evidence type="ECO:0000256" key="2">
    <source>
        <dbReference type="ARBA" id="ARBA00022481"/>
    </source>
</evidence>
<reference evidence="7" key="1">
    <citation type="submission" date="2019-04" db="EMBL/GenBank/DDBJ databases">
        <title>Evolution of Biomass-Degrading Anaerobic Consortia Revealed by Metagenomics.</title>
        <authorList>
            <person name="Peng X."/>
        </authorList>
    </citation>
    <scope>NUCLEOTIDE SEQUENCE</scope>
    <source>
        <strain evidence="7">SIG66</strain>
    </source>
</reference>
<keyword evidence="4 6" id="KW-1133">Transmembrane helix</keyword>
<dbReference type="GO" id="GO:0015628">
    <property type="term" value="P:protein secretion by the type II secretion system"/>
    <property type="evidence" value="ECO:0007669"/>
    <property type="project" value="InterPro"/>
</dbReference>
<dbReference type="InterPro" id="IPR012902">
    <property type="entry name" value="N_methyl_site"/>
</dbReference>
<dbReference type="GO" id="GO:0015627">
    <property type="term" value="C:type II protein secretion system complex"/>
    <property type="evidence" value="ECO:0007669"/>
    <property type="project" value="InterPro"/>
</dbReference>
<dbReference type="NCBIfam" id="TIGR02532">
    <property type="entry name" value="IV_pilin_GFxxxE"/>
    <property type="match status" value="1"/>
</dbReference>
<dbReference type="InterPro" id="IPR045584">
    <property type="entry name" value="Pilin-like"/>
</dbReference>
<evidence type="ECO:0000256" key="3">
    <source>
        <dbReference type="ARBA" id="ARBA00022692"/>
    </source>
</evidence>
<gene>
    <name evidence="7" type="ORF">E7027_04475</name>
</gene>
<dbReference type="Gene3D" id="3.30.700.10">
    <property type="entry name" value="Glycoprotein, Type 4 Pilin"/>
    <property type="match status" value="1"/>
</dbReference>
<keyword evidence="2" id="KW-0488">Methylation</keyword>
<evidence type="ECO:0000256" key="6">
    <source>
        <dbReference type="SAM" id="Phobius"/>
    </source>
</evidence>
<keyword evidence="3 6" id="KW-0812">Transmembrane</keyword>
<accession>A0A928DR02</accession>
<dbReference type="Pfam" id="PF07963">
    <property type="entry name" value="N_methyl"/>
    <property type="match status" value="1"/>
</dbReference>
<dbReference type="PANTHER" id="PTHR30093:SF44">
    <property type="entry name" value="TYPE II SECRETION SYSTEM CORE PROTEIN G"/>
    <property type="match status" value="1"/>
</dbReference>